<dbReference type="PANTHER" id="PTHR23150:SF19">
    <property type="entry name" value="FORMYLGLYCINE-GENERATING ENZYME"/>
    <property type="match status" value="1"/>
</dbReference>
<dbReference type="Proteomes" id="UP000033434">
    <property type="component" value="Unassembled WGS sequence"/>
</dbReference>
<dbReference type="PANTHER" id="PTHR23150">
    <property type="entry name" value="SULFATASE MODIFYING FACTOR 1, 2"/>
    <property type="match status" value="1"/>
</dbReference>
<sequence>MRSYSFVFSATTLMSLATILPAQSQQTTYIEPPMVSIPKGTFMMGSTVGREDELPIRKVTVPAFQMGKYEVTVAEYRKFIEATGYESTKGCVHRIGPQWFGSGERDGTWNDNIYVLSEFHPVVCVSRTDAINYAKWLSKVSGDQYRLPTEAEWEYAVRAGTKSKYFFGDEIRAADACRYANIADIHAYSLSGKLYDAPYAQDAINTCNDNEVMISTVGLYKPNGFGLHDMEGNVVERLADCYQDSYVGAPVDGSAVTKKDCEIFVARGGSWHWPAFGSSRRMRMSEDFFAALEGFRLVKDTNGKALGAAKGTPWFVKQLTIAQTNARTKHKKENPHYPKQLNDVKLSRLSKDKVKIAWQAQQKSGVTGYEVFRQDPLTNQTVTLVKLSHKQTSFIDDAALSHNGRYSVVALNGSAKSLPSPVFDSYSKQPHIIPSRIEGEAFNFAPGVTVVNSSFEPEGDKIIGSIGTDKASYILEAQIAGDYLVTIRLFHSGPTQNYTLMLNGQPITTSELSGERGWRTIKDIKVKFEQGRHTLTIQGETSIFAVNWFDIAMR</sequence>
<dbReference type="InterPro" id="IPR016187">
    <property type="entry name" value="CTDL_fold"/>
</dbReference>
<name>A0A0F6AGS1_9GAMM</name>
<dbReference type="InterPro" id="IPR005532">
    <property type="entry name" value="SUMF_dom"/>
</dbReference>
<organism evidence="3 4">
    <name type="scientific">Pseudoalteromonas luteoviolacea S4054</name>
    <dbReference type="NCBI Taxonomy" id="1129367"/>
    <lineage>
        <taxon>Bacteria</taxon>
        <taxon>Pseudomonadati</taxon>
        <taxon>Pseudomonadota</taxon>
        <taxon>Gammaproteobacteria</taxon>
        <taxon>Alteromonadales</taxon>
        <taxon>Pseudoalteromonadaceae</taxon>
        <taxon>Pseudoalteromonas</taxon>
    </lineage>
</organism>
<dbReference type="InterPro" id="IPR003961">
    <property type="entry name" value="FN3_dom"/>
</dbReference>
<dbReference type="GO" id="GO:0120147">
    <property type="term" value="F:formylglycine-generating oxidase activity"/>
    <property type="evidence" value="ECO:0007669"/>
    <property type="project" value="TreeGrafter"/>
</dbReference>
<feature type="chain" id="PRO_5002499666" description="Sulfatase-modifying factor enzyme-like domain-containing protein" evidence="1">
    <location>
        <begin position="25"/>
        <end position="554"/>
    </location>
</feature>
<dbReference type="InterPro" id="IPR051043">
    <property type="entry name" value="Sulfatase_Mod_Factor_Kinase"/>
</dbReference>
<dbReference type="RefSeq" id="WP_052960903.1">
    <property type="nucleotide sequence ID" value="NZ_AUXW01000135.1"/>
</dbReference>
<feature type="signal peptide" evidence="1">
    <location>
        <begin position="1"/>
        <end position="24"/>
    </location>
</feature>
<dbReference type="CDD" id="cd00063">
    <property type="entry name" value="FN3"/>
    <property type="match status" value="1"/>
</dbReference>
<dbReference type="Gene3D" id="3.90.1580.10">
    <property type="entry name" value="paralog of FGE (formylglycine-generating enzyme)"/>
    <property type="match status" value="1"/>
</dbReference>
<gene>
    <name evidence="3" type="ORF">N479_08520</name>
</gene>
<dbReference type="Gene3D" id="2.60.40.10">
    <property type="entry name" value="Immunoglobulins"/>
    <property type="match status" value="1"/>
</dbReference>
<dbReference type="InterPro" id="IPR013783">
    <property type="entry name" value="Ig-like_fold"/>
</dbReference>
<dbReference type="PATRIC" id="fig|1129367.4.peg.1476"/>
<dbReference type="EMBL" id="AUXW01000135">
    <property type="protein sequence ID" value="KKE84599.1"/>
    <property type="molecule type" value="Genomic_DNA"/>
</dbReference>
<evidence type="ECO:0000313" key="3">
    <source>
        <dbReference type="EMBL" id="KKE84599.1"/>
    </source>
</evidence>
<evidence type="ECO:0000259" key="2">
    <source>
        <dbReference type="Pfam" id="PF03781"/>
    </source>
</evidence>
<evidence type="ECO:0000313" key="4">
    <source>
        <dbReference type="Proteomes" id="UP000033434"/>
    </source>
</evidence>
<dbReference type="SUPFAM" id="SSF49785">
    <property type="entry name" value="Galactose-binding domain-like"/>
    <property type="match status" value="1"/>
</dbReference>
<protein>
    <recommendedName>
        <fullName evidence="2">Sulfatase-modifying factor enzyme-like domain-containing protein</fullName>
    </recommendedName>
</protein>
<keyword evidence="1" id="KW-0732">Signal</keyword>
<dbReference type="InterPro" id="IPR036116">
    <property type="entry name" value="FN3_sf"/>
</dbReference>
<dbReference type="Pfam" id="PF03781">
    <property type="entry name" value="FGE-sulfatase"/>
    <property type="match status" value="1"/>
</dbReference>
<dbReference type="InterPro" id="IPR008979">
    <property type="entry name" value="Galactose-bd-like_sf"/>
</dbReference>
<evidence type="ECO:0000256" key="1">
    <source>
        <dbReference type="SAM" id="SignalP"/>
    </source>
</evidence>
<reference evidence="3 4" key="1">
    <citation type="journal article" date="2015" name="BMC Genomics">
        <title>Genome mining reveals unlocked bioactive potential of marine Gram-negative bacteria.</title>
        <authorList>
            <person name="Machado H."/>
            <person name="Sonnenschein E.C."/>
            <person name="Melchiorsen J."/>
            <person name="Gram L."/>
        </authorList>
    </citation>
    <scope>NUCLEOTIDE SEQUENCE [LARGE SCALE GENOMIC DNA]</scope>
    <source>
        <strain evidence="3 4">S4054</strain>
    </source>
</reference>
<dbReference type="SUPFAM" id="SSF56436">
    <property type="entry name" value="C-type lectin-like"/>
    <property type="match status" value="1"/>
</dbReference>
<comment type="caution">
    <text evidence="3">The sequence shown here is derived from an EMBL/GenBank/DDBJ whole genome shotgun (WGS) entry which is preliminary data.</text>
</comment>
<dbReference type="Gene3D" id="2.60.120.260">
    <property type="entry name" value="Galactose-binding domain-like"/>
    <property type="match status" value="1"/>
</dbReference>
<feature type="domain" description="Sulfatase-modifying factor enzyme-like" evidence="2">
    <location>
        <begin position="32"/>
        <end position="299"/>
    </location>
</feature>
<accession>A0A0F6AGS1</accession>
<proteinExistence type="predicted"/>
<dbReference type="SUPFAM" id="SSF49265">
    <property type="entry name" value="Fibronectin type III"/>
    <property type="match status" value="1"/>
</dbReference>
<dbReference type="InterPro" id="IPR042095">
    <property type="entry name" value="SUMF_sf"/>
</dbReference>
<dbReference type="AlphaFoldDB" id="A0A0F6AGS1"/>